<evidence type="ECO:0000313" key="3">
    <source>
        <dbReference type="Proteomes" id="UP000548582"/>
    </source>
</evidence>
<dbReference type="AlphaFoldDB" id="A0A848EK96"/>
<feature type="domain" description="DUF6973" evidence="1">
    <location>
        <begin position="32"/>
        <end position="149"/>
    </location>
</feature>
<reference evidence="2 3" key="1">
    <citation type="submission" date="2020-03" db="EMBL/GenBank/DDBJ databases">
        <authorList>
            <person name="Sun Q."/>
        </authorList>
    </citation>
    <scope>NUCLEOTIDE SEQUENCE [LARGE SCALE GENOMIC DNA]</scope>
    <source>
        <strain evidence="2 3">JC162</strain>
    </source>
</reference>
<dbReference type="Pfam" id="PF22322">
    <property type="entry name" value="DUF6973"/>
    <property type="match status" value="1"/>
</dbReference>
<evidence type="ECO:0000259" key="1">
    <source>
        <dbReference type="Pfam" id="PF22322"/>
    </source>
</evidence>
<dbReference type="EMBL" id="JABBKX010000014">
    <property type="protein sequence ID" value="NMJ44322.1"/>
    <property type="molecule type" value="Genomic_DNA"/>
</dbReference>
<comment type="caution">
    <text evidence="2">The sequence shown here is derived from an EMBL/GenBank/DDBJ whole genome shotgun (WGS) entry which is preliminary data.</text>
</comment>
<keyword evidence="3" id="KW-1185">Reference proteome</keyword>
<gene>
    <name evidence="2" type="ORF">GWK16_23950</name>
</gene>
<proteinExistence type="predicted"/>
<sequence>MGFFDDLERVWKRFDKMHPAEQDAYRDVIAANPMNGLVLKESADKAEAWAKSLANFGTNAAGAGISIHNGPADAARHCYWSALLASKIPYNDAMRVVVTHEFGALDSGKAQDKLEARMDLHNDRVGLEIGTRMKGGADAQLQDQCLEALFGGKLLVIDPKTSTLIPSKSLTPLR</sequence>
<protein>
    <recommendedName>
        <fullName evidence="1">DUF6973 domain-containing protein</fullName>
    </recommendedName>
</protein>
<organism evidence="2 3">
    <name type="scientific">Neoroseomonas marina</name>
    <dbReference type="NCBI Taxonomy" id="1232220"/>
    <lineage>
        <taxon>Bacteria</taxon>
        <taxon>Pseudomonadati</taxon>
        <taxon>Pseudomonadota</taxon>
        <taxon>Alphaproteobacteria</taxon>
        <taxon>Acetobacterales</taxon>
        <taxon>Acetobacteraceae</taxon>
        <taxon>Neoroseomonas</taxon>
    </lineage>
</organism>
<dbReference type="RefSeq" id="WP_170056502.1">
    <property type="nucleotide sequence ID" value="NZ_JABBKX010000014.1"/>
</dbReference>
<name>A0A848EK96_9PROT</name>
<dbReference type="Proteomes" id="UP000548582">
    <property type="component" value="Unassembled WGS sequence"/>
</dbReference>
<dbReference type="InterPro" id="IPR054246">
    <property type="entry name" value="DUF6973"/>
</dbReference>
<evidence type="ECO:0000313" key="2">
    <source>
        <dbReference type="EMBL" id="NMJ44322.1"/>
    </source>
</evidence>
<accession>A0A848EK96</accession>